<accession>A0A4R2J1P9</accession>
<evidence type="ECO:0000256" key="2">
    <source>
        <dbReference type="SAM" id="Phobius"/>
    </source>
</evidence>
<gene>
    <name evidence="3" type="ORF">EV192_113146</name>
</gene>
<feature type="transmembrane region" description="Helical" evidence="2">
    <location>
        <begin position="65"/>
        <end position="88"/>
    </location>
</feature>
<keyword evidence="2" id="KW-0812">Transmembrane</keyword>
<feature type="region of interest" description="Disordered" evidence="1">
    <location>
        <begin position="1"/>
        <end position="30"/>
    </location>
</feature>
<feature type="transmembrane region" description="Helical" evidence="2">
    <location>
        <begin position="38"/>
        <end position="58"/>
    </location>
</feature>
<comment type="caution">
    <text evidence="3">The sequence shown here is derived from an EMBL/GenBank/DDBJ whole genome shotgun (WGS) entry which is preliminary data.</text>
</comment>
<organism evidence="3 4">
    <name type="scientific">Actinocrispum wychmicini</name>
    <dbReference type="NCBI Taxonomy" id="1213861"/>
    <lineage>
        <taxon>Bacteria</taxon>
        <taxon>Bacillati</taxon>
        <taxon>Actinomycetota</taxon>
        <taxon>Actinomycetes</taxon>
        <taxon>Pseudonocardiales</taxon>
        <taxon>Pseudonocardiaceae</taxon>
        <taxon>Actinocrispum</taxon>
    </lineage>
</organism>
<proteinExistence type="predicted"/>
<keyword evidence="2" id="KW-0472">Membrane</keyword>
<dbReference type="Proteomes" id="UP000295680">
    <property type="component" value="Unassembled WGS sequence"/>
</dbReference>
<keyword evidence="2" id="KW-1133">Transmembrane helix</keyword>
<keyword evidence="4" id="KW-1185">Reference proteome</keyword>
<evidence type="ECO:0000313" key="4">
    <source>
        <dbReference type="Proteomes" id="UP000295680"/>
    </source>
</evidence>
<dbReference type="RefSeq" id="WP_243727457.1">
    <property type="nucleotide sequence ID" value="NZ_SLWS01000013.1"/>
</dbReference>
<protein>
    <submittedName>
        <fullName evidence="3">Uncharacterized protein DUF4233</fullName>
    </submittedName>
</protein>
<name>A0A4R2J1P9_9PSEU</name>
<evidence type="ECO:0000256" key="1">
    <source>
        <dbReference type="SAM" id="MobiDB-lite"/>
    </source>
</evidence>
<feature type="transmembrane region" description="Helical" evidence="2">
    <location>
        <begin position="94"/>
        <end position="127"/>
    </location>
</feature>
<sequence>MTAPDLGNGDDTDPVTDAGSPTEAAPARVPDPMKGFRGVAAGTLILEVIVVGLSLLVVQRTAGGLASGAGLFAGGIIVALIAACGVLRRGWGIWFVAAIQVVLIAGFFVLIELGVVGVIFGLVWTYLFYLRRDVAKRMAEGRLPSQQR</sequence>
<dbReference type="InterPro" id="IPR025327">
    <property type="entry name" value="DUF4233"/>
</dbReference>
<dbReference type="AlphaFoldDB" id="A0A4R2J1P9"/>
<dbReference type="EMBL" id="SLWS01000013">
    <property type="protein sequence ID" value="TCO50766.1"/>
    <property type="molecule type" value="Genomic_DNA"/>
</dbReference>
<evidence type="ECO:0000313" key="3">
    <source>
        <dbReference type="EMBL" id="TCO50766.1"/>
    </source>
</evidence>
<dbReference type="Pfam" id="PF14017">
    <property type="entry name" value="DUF4233"/>
    <property type="match status" value="1"/>
</dbReference>
<reference evidence="3 4" key="1">
    <citation type="submission" date="2019-03" db="EMBL/GenBank/DDBJ databases">
        <title>Genomic Encyclopedia of Type Strains, Phase IV (KMG-IV): sequencing the most valuable type-strain genomes for metagenomic binning, comparative biology and taxonomic classification.</title>
        <authorList>
            <person name="Goeker M."/>
        </authorList>
    </citation>
    <scope>NUCLEOTIDE SEQUENCE [LARGE SCALE GENOMIC DNA]</scope>
    <source>
        <strain evidence="3 4">DSM 45934</strain>
    </source>
</reference>